<organism evidence="3 4">
    <name type="scientific">Campylobacter concisus</name>
    <dbReference type="NCBI Taxonomy" id="199"/>
    <lineage>
        <taxon>Bacteria</taxon>
        <taxon>Pseudomonadati</taxon>
        <taxon>Campylobacterota</taxon>
        <taxon>Epsilonproteobacteria</taxon>
        <taxon>Campylobacterales</taxon>
        <taxon>Campylobacteraceae</taxon>
        <taxon>Campylobacter</taxon>
    </lineage>
</organism>
<gene>
    <name evidence="3" type="ORF">B9N62_01860</name>
</gene>
<evidence type="ECO:0000256" key="2">
    <source>
        <dbReference type="SAM" id="Phobius"/>
    </source>
</evidence>
<keyword evidence="2" id="KW-0472">Membrane</keyword>
<evidence type="ECO:0000313" key="3">
    <source>
        <dbReference type="EMBL" id="OUT12544.1"/>
    </source>
</evidence>
<feature type="transmembrane region" description="Helical" evidence="2">
    <location>
        <begin position="6"/>
        <end position="28"/>
    </location>
</feature>
<dbReference type="AlphaFoldDB" id="A0A1Y5MZ64"/>
<name>A0A1Y5MZ64_9BACT</name>
<protein>
    <submittedName>
        <fullName evidence="3">Uncharacterized protein</fullName>
    </submittedName>
</protein>
<comment type="caution">
    <text evidence="3">The sequence shown here is derived from an EMBL/GenBank/DDBJ whole genome shotgun (WGS) entry which is preliminary data.</text>
</comment>
<accession>A0A1Y5MZ64</accession>
<reference evidence="3 4" key="1">
    <citation type="submission" date="2017-04" db="EMBL/GenBank/DDBJ databases">
        <title>Complete genome of Campylobacter concisus ATCC 33237T and draft genomes for an additional eight well characterized C. concisus strains.</title>
        <authorList>
            <person name="Cornelius A.J."/>
            <person name="Miller W.G."/>
            <person name="Lastovica A.J."/>
            <person name="On S.L."/>
            <person name="French N.P."/>
            <person name="Vandenberg O."/>
            <person name="Biggs P.J."/>
        </authorList>
    </citation>
    <scope>NUCLEOTIDE SEQUENCE [LARGE SCALE GENOMIC DNA]</scope>
    <source>
        <strain evidence="3 4">Lasto28.99</strain>
    </source>
</reference>
<dbReference type="RefSeq" id="WP_087584117.1">
    <property type="nucleotide sequence ID" value="NZ_CABMKR010000002.1"/>
</dbReference>
<evidence type="ECO:0000256" key="1">
    <source>
        <dbReference type="SAM" id="Coils"/>
    </source>
</evidence>
<feature type="coiled-coil region" evidence="1">
    <location>
        <begin position="30"/>
        <end position="64"/>
    </location>
</feature>
<keyword evidence="2" id="KW-1133">Transmembrane helix</keyword>
<dbReference type="PROSITE" id="PS51257">
    <property type="entry name" value="PROKAR_LIPOPROTEIN"/>
    <property type="match status" value="1"/>
</dbReference>
<evidence type="ECO:0000313" key="4">
    <source>
        <dbReference type="Proteomes" id="UP000195967"/>
    </source>
</evidence>
<sequence>MGFSTTKLSIVGFALAALLGFACVNLFLEKSRLEGENSVLLKDLESAKEKNERLTKDYATAKNNLNACNVSLSLQNEAIKAAAVEIDDTPSKEAERIKKIYVKDKSCEAELAAYKELFHD</sequence>
<keyword evidence="1" id="KW-0175">Coiled coil</keyword>
<keyword evidence="2" id="KW-0812">Transmembrane</keyword>
<dbReference type="Proteomes" id="UP000195967">
    <property type="component" value="Unassembled WGS sequence"/>
</dbReference>
<dbReference type="EMBL" id="NDYO01000002">
    <property type="protein sequence ID" value="OUT12544.1"/>
    <property type="molecule type" value="Genomic_DNA"/>
</dbReference>
<proteinExistence type="predicted"/>